<dbReference type="EMBL" id="UZAM01012108">
    <property type="protein sequence ID" value="VDP20082.1"/>
    <property type="molecule type" value="Genomic_DNA"/>
</dbReference>
<evidence type="ECO:0000313" key="1">
    <source>
        <dbReference type="EMBL" id="VDP20082.1"/>
    </source>
</evidence>
<gene>
    <name evidence="1" type="ORF">SBAD_LOCUS8914</name>
</gene>
<evidence type="ECO:0000313" key="3">
    <source>
        <dbReference type="WBParaSite" id="SBAD_0000923501-mRNA-1"/>
    </source>
</evidence>
<evidence type="ECO:0000313" key="2">
    <source>
        <dbReference type="Proteomes" id="UP000270296"/>
    </source>
</evidence>
<dbReference type="Proteomes" id="UP000270296">
    <property type="component" value="Unassembled WGS sequence"/>
</dbReference>
<protein>
    <submittedName>
        <fullName evidence="3">Ig-like domain-containing protein</fullName>
    </submittedName>
</protein>
<dbReference type="WBParaSite" id="SBAD_0000923501-mRNA-1">
    <property type="protein sequence ID" value="SBAD_0000923501-mRNA-1"/>
    <property type="gene ID" value="SBAD_0000923501"/>
</dbReference>
<organism evidence="3">
    <name type="scientific">Soboliphyme baturini</name>
    <dbReference type="NCBI Taxonomy" id="241478"/>
    <lineage>
        <taxon>Eukaryota</taxon>
        <taxon>Metazoa</taxon>
        <taxon>Ecdysozoa</taxon>
        <taxon>Nematoda</taxon>
        <taxon>Enoplea</taxon>
        <taxon>Dorylaimia</taxon>
        <taxon>Dioctophymatida</taxon>
        <taxon>Dioctophymatoidea</taxon>
        <taxon>Soboliphymatidae</taxon>
        <taxon>Soboliphyme</taxon>
    </lineage>
</organism>
<reference evidence="3" key="1">
    <citation type="submission" date="2016-06" db="UniProtKB">
        <authorList>
            <consortium name="WormBaseParasite"/>
        </authorList>
    </citation>
    <scope>IDENTIFICATION</scope>
</reference>
<accession>A0A183IZ66</accession>
<name>A0A183IZ66_9BILA</name>
<reference evidence="1 2" key="2">
    <citation type="submission" date="2018-11" db="EMBL/GenBank/DDBJ databases">
        <authorList>
            <consortium name="Pathogen Informatics"/>
        </authorList>
    </citation>
    <scope>NUCLEOTIDE SEQUENCE [LARGE SCALE GENOMIC DNA]</scope>
</reference>
<sequence length="147" mass="16733">MDDSALRSKYRIQCLMADGCHEDRPPNAWLQLKVTRKSESDDAPQCRQWATEEVVRNVRVTANEMSQYQCRANSIHRLFTGANETLSDLFFNGVEDVLCPHTGGYRHSVQTPAFSIQRHLPVPEALQQPSDEQRPQLRVVPAIAFNP</sequence>
<proteinExistence type="predicted"/>
<dbReference type="AlphaFoldDB" id="A0A183IZ66"/>
<keyword evidence="2" id="KW-1185">Reference proteome</keyword>